<evidence type="ECO:0000313" key="2">
    <source>
        <dbReference type="Proteomes" id="UP000268311"/>
    </source>
</evidence>
<dbReference type="EMBL" id="RJOF01000005">
    <property type="protein sequence ID" value="RSJ04264.1"/>
    <property type="molecule type" value="Genomic_DNA"/>
</dbReference>
<comment type="caution">
    <text evidence="1">The sequence shown here is derived from an EMBL/GenBank/DDBJ whole genome shotgun (WGS) entry which is preliminary data.</text>
</comment>
<gene>
    <name evidence="1" type="ORF">D8838_07175</name>
</gene>
<organism evidence="1 2">
    <name type="scientific">Streptococcus mitis</name>
    <dbReference type="NCBI Taxonomy" id="28037"/>
    <lineage>
        <taxon>Bacteria</taxon>
        <taxon>Bacillati</taxon>
        <taxon>Bacillota</taxon>
        <taxon>Bacilli</taxon>
        <taxon>Lactobacillales</taxon>
        <taxon>Streptococcaceae</taxon>
        <taxon>Streptococcus</taxon>
        <taxon>Streptococcus mitis group</taxon>
    </lineage>
</organism>
<dbReference type="AlphaFoldDB" id="A0A3R9KG71"/>
<name>A0A3R9KG71_STRMT</name>
<dbReference type="Pfam" id="PF19952">
    <property type="entry name" value="DUF6414"/>
    <property type="match status" value="1"/>
</dbReference>
<protein>
    <submittedName>
        <fullName evidence="1">Uncharacterized protein</fullName>
    </submittedName>
</protein>
<evidence type="ECO:0000313" key="1">
    <source>
        <dbReference type="EMBL" id="RSJ04264.1"/>
    </source>
</evidence>
<dbReference type="Proteomes" id="UP000268311">
    <property type="component" value="Unassembled WGS sequence"/>
</dbReference>
<reference evidence="1 2" key="1">
    <citation type="submission" date="2018-11" db="EMBL/GenBank/DDBJ databases">
        <title>Species Designations Belie Phenotypic and Genotypic Heterogeneity in Oral Streptococci.</title>
        <authorList>
            <person name="Velsko I."/>
        </authorList>
    </citation>
    <scope>NUCLEOTIDE SEQUENCE [LARGE SCALE GENOMIC DNA]</scope>
    <source>
        <strain evidence="1 2">BCC33</strain>
    </source>
</reference>
<sequence>MAKKKKNNIEFTRIVYFDEESATDLIYMNNEGQIIEKLVKQSETRARGNTEAESTIGVGAKILSLLNLGIKGEISGNLGYNSEKLLNQAVTNTVLTDYLGIFKDASIKTGIQEFSSAKVYAFKDSMTYYKLMTPYLTMTEGLIDAGDFKLNVQKMDSALNQGRGYFEMILENDKTKKILRFNLKSFKSSYSLSDLVKMTLTYHVVKVGKMNLSNLNMTQEFSFQNEQNTQILDGARLANGEGAVNSEEEVDVYDVLLAGVSNDEN</sequence>
<dbReference type="InterPro" id="IPR045633">
    <property type="entry name" value="DUF6414"/>
</dbReference>
<dbReference type="RefSeq" id="WP_125454012.1">
    <property type="nucleotide sequence ID" value="NZ_RJOF01000005.1"/>
</dbReference>
<accession>A0A3R9KG71</accession>
<proteinExistence type="predicted"/>